<protein>
    <submittedName>
        <fullName evidence="4">U34-Austrotoxin-Ht1a_1</fullName>
    </submittedName>
</protein>
<dbReference type="EMBL" id="HAGM01000319">
    <property type="protein sequence ID" value="SMD29405.1"/>
    <property type="molecule type" value="Transcribed_RNA"/>
</dbReference>
<dbReference type="PROSITE" id="PS50240">
    <property type="entry name" value="TRYPSIN_DOM"/>
    <property type="match status" value="1"/>
</dbReference>
<dbReference type="Pfam" id="PF00089">
    <property type="entry name" value="Trypsin"/>
    <property type="match status" value="1"/>
</dbReference>
<dbReference type="InterPro" id="IPR009003">
    <property type="entry name" value="Peptidase_S1_PA"/>
</dbReference>
<dbReference type="InterPro" id="IPR018114">
    <property type="entry name" value="TRYPSIN_HIS"/>
</dbReference>
<proteinExistence type="predicted"/>
<evidence type="ECO:0000256" key="1">
    <source>
        <dbReference type="ARBA" id="ARBA00023157"/>
    </source>
</evidence>
<name>A0A482Z9S3_9ARAC</name>
<dbReference type="PROSITE" id="PS00134">
    <property type="entry name" value="TRYPSIN_HIS"/>
    <property type="match status" value="1"/>
</dbReference>
<evidence type="ECO:0000256" key="2">
    <source>
        <dbReference type="SAM" id="SignalP"/>
    </source>
</evidence>
<organism evidence="4">
    <name type="scientific">Hickmania troglodytes</name>
    <dbReference type="NCBI Taxonomy" id="489260"/>
    <lineage>
        <taxon>Eukaryota</taxon>
        <taxon>Metazoa</taxon>
        <taxon>Ecdysozoa</taxon>
        <taxon>Arthropoda</taxon>
        <taxon>Chelicerata</taxon>
        <taxon>Arachnida</taxon>
        <taxon>Araneae</taxon>
        <taxon>Araneomorphae</taxon>
        <taxon>Austrochilidae</taxon>
        <taxon>Hickmania</taxon>
    </lineage>
</organism>
<evidence type="ECO:0000313" key="4">
    <source>
        <dbReference type="EMBL" id="SMD29405.1"/>
    </source>
</evidence>
<dbReference type="PANTHER" id="PTHR24252">
    <property type="entry name" value="ACROSIN-RELATED"/>
    <property type="match status" value="1"/>
</dbReference>
<dbReference type="InterPro" id="IPR043504">
    <property type="entry name" value="Peptidase_S1_PA_chymotrypsin"/>
</dbReference>
<reference evidence="4" key="2">
    <citation type="submission" date="2019-04" db="EMBL/GenBank/DDBJ databases">
        <title>Unravelling the molecular evolution of spider venoms.</title>
        <authorList>
            <person name="Pineda S."/>
        </authorList>
    </citation>
    <scope>NUCLEOTIDE SEQUENCE</scope>
</reference>
<feature type="signal peptide" evidence="2">
    <location>
        <begin position="1"/>
        <end position="18"/>
    </location>
</feature>
<sequence>MLLATGLLATCFLGFVAALPPANTSQVIISDENCGKSAFSRSASFRITGGRDANRGEFPWMVSLVEIHDQKMYHTCGGAILNLNWILTAAHCIDGSLDKYRISVGQHQLSRAWEENVRFHRVSKIILHKTL</sequence>
<dbReference type="Gene3D" id="2.40.10.10">
    <property type="entry name" value="Trypsin-like serine proteases"/>
    <property type="match status" value="1"/>
</dbReference>
<dbReference type="GO" id="GO:0006508">
    <property type="term" value="P:proteolysis"/>
    <property type="evidence" value="ECO:0007669"/>
    <property type="project" value="InterPro"/>
</dbReference>
<dbReference type="GO" id="GO:0004252">
    <property type="term" value="F:serine-type endopeptidase activity"/>
    <property type="evidence" value="ECO:0007669"/>
    <property type="project" value="InterPro"/>
</dbReference>
<evidence type="ECO:0000259" key="3">
    <source>
        <dbReference type="PROSITE" id="PS50240"/>
    </source>
</evidence>
<feature type="domain" description="Peptidase S1" evidence="3">
    <location>
        <begin position="47"/>
        <end position="131"/>
    </location>
</feature>
<dbReference type="InterPro" id="IPR001254">
    <property type="entry name" value="Trypsin_dom"/>
</dbReference>
<keyword evidence="2" id="KW-0732">Signal</keyword>
<keyword evidence="1" id="KW-1015">Disulfide bond</keyword>
<dbReference type="SUPFAM" id="SSF50494">
    <property type="entry name" value="Trypsin-like serine proteases"/>
    <property type="match status" value="1"/>
</dbReference>
<accession>A0A482Z9S3</accession>
<dbReference type="PANTHER" id="PTHR24252:SF8">
    <property type="entry name" value="ACROSIN"/>
    <property type="match status" value="1"/>
</dbReference>
<dbReference type="AlphaFoldDB" id="A0A482Z9S3"/>
<feature type="chain" id="PRO_5019744272" evidence="2">
    <location>
        <begin position="19"/>
        <end position="131"/>
    </location>
</feature>
<reference evidence="4" key="1">
    <citation type="submission" date="2017-03" db="EMBL/GenBank/DDBJ databases">
        <authorList>
            <person name="QRISCLOUD D."/>
        </authorList>
    </citation>
    <scope>NUCLEOTIDE SEQUENCE</scope>
</reference>